<name>A0A9E8FJW1_9GAMM</name>
<dbReference type="InterPro" id="IPR021334">
    <property type="entry name" value="DUF2947"/>
</dbReference>
<evidence type="ECO:0000313" key="2">
    <source>
        <dbReference type="Proteomes" id="UP000596074"/>
    </source>
</evidence>
<dbReference type="Pfam" id="PF11163">
    <property type="entry name" value="DUF2947"/>
    <property type="match status" value="1"/>
</dbReference>
<proteinExistence type="predicted"/>
<gene>
    <name evidence="1" type="ORF">GJQ55_03810</name>
</gene>
<reference evidence="1 2" key="1">
    <citation type="submission" date="2019-11" db="EMBL/GenBank/DDBJ databases">
        <title>Venatorbacter sp. nov. a predator of Campylobacter and other Gram-negative bacteria.</title>
        <authorList>
            <person name="Saeedi A."/>
            <person name="Cummings N.J."/>
            <person name="Connerton I.F."/>
            <person name="Connerton P.L."/>
        </authorList>
    </citation>
    <scope>NUCLEOTIDE SEQUENCE [LARGE SCALE GENOMIC DNA]</scope>
    <source>
        <strain evidence="1">XL5</strain>
    </source>
</reference>
<accession>A0A9E8FJW1</accession>
<organism evidence="1 2">
    <name type="scientific">Venatoribacter cucullus</name>
    <dbReference type="NCBI Taxonomy" id="2661630"/>
    <lineage>
        <taxon>Bacteria</taxon>
        <taxon>Pseudomonadati</taxon>
        <taxon>Pseudomonadota</taxon>
        <taxon>Gammaproteobacteria</taxon>
        <taxon>Oceanospirillales</taxon>
        <taxon>Oceanospirillaceae</taxon>
        <taxon>Venatoribacter</taxon>
    </lineage>
</organism>
<dbReference type="EMBL" id="CP046056">
    <property type="protein sequence ID" value="QQD23665.1"/>
    <property type="molecule type" value="Genomic_DNA"/>
</dbReference>
<dbReference type="RefSeq" id="WP_228346196.1">
    <property type="nucleotide sequence ID" value="NZ_CP045550.1"/>
</dbReference>
<evidence type="ECO:0000313" key="1">
    <source>
        <dbReference type="EMBL" id="QQD23665.1"/>
    </source>
</evidence>
<sequence>MSNVRAWSDYPEGWIFRHRELPVAAEDLAAIQPLTAVASRQYWVQQISREASHASHFLNDDWPARNGVWTDSGNWQSCWDSDSNELPELLAAHLSWDDNTPVYFCYHAEHVVQTTWKIFRRYWKNFLFYDDEPLLLAKKRAQVAQFHSDGTFHIGIRPAGQ</sequence>
<dbReference type="AlphaFoldDB" id="A0A9E8FJW1"/>
<keyword evidence="2" id="KW-1185">Reference proteome</keyword>
<protein>
    <submittedName>
        <fullName evidence="1">DUF2947 family protein</fullName>
    </submittedName>
</protein>
<dbReference type="KEGG" id="vcw:GJQ55_03810"/>
<dbReference type="Proteomes" id="UP000596074">
    <property type="component" value="Chromosome"/>
</dbReference>